<feature type="chain" id="PRO_5042144270" evidence="2">
    <location>
        <begin position="19"/>
        <end position="195"/>
    </location>
</feature>
<feature type="signal peptide" evidence="2">
    <location>
        <begin position="1"/>
        <end position="18"/>
    </location>
</feature>
<protein>
    <submittedName>
        <fullName evidence="3">Uncharacterized protein</fullName>
    </submittedName>
</protein>
<organism evidence="3 4">
    <name type="scientific">Thermus thermophilus</name>
    <dbReference type="NCBI Taxonomy" id="274"/>
    <lineage>
        <taxon>Bacteria</taxon>
        <taxon>Thermotogati</taxon>
        <taxon>Deinococcota</taxon>
        <taxon>Deinococci</taxon>
        <taxon>Thermales</taxon>
        <taxon>Thermaceae</taxon>
        <taxon>Thermus</taxon>
    </lineage>
</organism>
<keyword evidence="2" id="KW-0732">Signal</keyword>
<name>A0AAD1KVG4_THETH</name>
<evidence type="ECO:0000256" key="2">
    <source>
        <dbReference type="SAM" id="SignalP"/>
    </source>
</evidence>
<reference evidence="3" key="1">
    <citation type="submission" date="2021-07" db="EMBL/GenBank/DDBJ databases">
        <title>Complete genome sequences of four Thermus thermophilus strains isolated from Arima Hot Spring in Japan.</title>
        <authorList>
            <person name="Tomariguchi N."/>
            <person name="Ueno Y."/>
            <person name="Miyazaki K."/>
        </authorList>
    </citation>
    <scope>NUCLEOTIDE SEQUENCE</scope>
    <source>
        <strain evidence="3">AA1-1</strain>
    </source>
</reference>
<evidence type="ECO:0000256" key="1">
    <source>
        <dbReference type="SAM" id="MobiDB-lite"/>
    </source>
</evidence>
<evidence type="ECO:0000313" key="3">
    <source>
        <dbReference type="EMBL" id="BCZ87529.1"/>
    </source>
</evidence>
<feature type="region of interest" description="Disordered" evidence="1">
    <location>
        <begin position="90"/>
        <end position="125"/>
    </location>
</feature>
<gene>
    <name evidence="3" type="ORF">TthAA11_17110</name>
</gene>
<feature type="compositionally biased region" description="Basic and acidic residues" evidence="1">
    <location>
        <begin position="90"/>
        <end position="111"/>
    </location>
</feature>
<dbReference type="EMBL" id="AP024926">
    <property type="protein sequence ID" value="BCZ87529.1"/>
    <property type="molecule type" value="Genomic_DNA"/>
</dbReference>
<sequence length="195" mass="21271">MKKAVVGVLALLAGLSLAQQVDYREAARAAAALARLQTVAEKASGEEKLLQWAQEVKARAERSYEAQDHFKALREAQAALLLYRAAQGAPKEKEGMGGEVRRDRPAPERGKPGLKARRHPGFGPGERREALAQRVKAQAPKAVERAEKELAYYRGQDPLVRSLIAEAKARLDKEPGRAFLLAQAALALISAERGF</sequence>
<proteinExistence type="predicted"/>
<accession>A0AAD1KVG4</accession>
<dbReference type="AlphaFoldDB" id="A0AAD1KVG4"/>
<evidence type="ECO:0000313" key="4">
    <source>
        <dbReference type="Proteomes" id="UP000825379"/>
    </source>
</evidence>
<dbReference type="RefSeq" id="WP_014629126.1">
    <property type="nucleotide sequence ID" value="NZ_AP019792.1"/>
</dbReference>
<dbReference type="Proteomes" id="UP000825379">
    <property type="component" value="Chromosome"/>
</dbReference>